<protein>
    <submittedName>
        <fullName evidence="5">Crp/Fnr family transcriptional regulator</fullName>
    </submittedName>
</protein>
<keyword evidence="1" id="KW-0805">Transcription regulation</keyword>
<dbReference type="Gene3D" id="2.60.120.10">
    <property type="entry name" value="Jelly Rolls"/>
    <property type="match status" value="1"/>
</dbReference>
<dbReference type="InterPro" id="IPR036390">
    <property type="entry name" value="WH_DNA-bd_sf"/>
</dbReference>
<dbReference type="RefSeq" id="WP_380207168.1">
    <property type="nucleotide sequence ID" value="NZ_JBHTEK010000006.1"/>
</dbReference>
<sequence length="233" mass="26315">MLSAEHLAAAHARLRRYPAKHTIYWEGEPGSFFYQLQAGAVRLYSCGQRQDFIHSLVFPGETFGETVIGTNPVALSSAETLTDTVVWVVQRAELLELLRQHPALHAKFTRRMVDLLSFHTHMRSNTTLLPAAEQILQLVNYYAHKMLARRNEGSCQPDTAQQCSFCERLSESADGYLCVPFTRQQIADMLGLRVETVMRTVKELDAAGRLRLHEHKLYYRLSQPALAGSDSPA</sequence>
<evidence type="ECO:0000259" key="4">
    <source>
        <dbReference type="PROSITE" id="PS50042"/>
    </source>
</evidence>
<keyword evidence="2" id="KW-0238">DNA-binding</keyword>
<dbReference type="SUPFAM" id="SSF46785">
    <property type="entry name" value="Winged helix' DNA-binding domain"/>
    <property type="match status" value="1"/>
</dbReference>
<accession>A0ABW2UCH8</accession>
<dbReference type="InterPro" id="IPR014710">
    <property type="entry name" value="RmlC-like_jellyroll"/>
</dbReference>
<organism evidence="5 6">
    <name type="scientific">Hymenobacter humi</name>
    <dbReference type="NCBI Taxonomy" id="1411620"/>
    <lineage>
        <taxon>Bacteria</taxon>
        <taxon>Pseudomonadati</taxon>
        <taxon>Bacteroidota</taxon>
        <taxon>Cytophagia</taxon>
        <taxon>Cytophagales</taxon>
        <taxon>Hymenobacteraceae</taxon>
        <taxon>Hymenobacter</taxon>
    </lineage>
</organism>
<dbReference type="Pfam" id="PF00027">
    <property type="entry name" value="cNMP_binding"/>
    <property type="match status" value="1"/>
</dbReference>
<dbReference type="CDD" id="cd00038">
    <property type="entry name" value="CAP_ED"/>
    <property type="match status" value="1"/>
</dbReference>
<dbReference type="SMART" id="SM00100">
    <property type="entry name" value="cNMP"/>
    <property type="match status" value="1"/>
</dbReference>
<dbReference type="EMBL" id="JBHTEK010000006">
    <property type="protein sequence ID" value="MFC7671195.1"/>
    <property type="molecule type" value="Genomic_DNA"/>
</dbReference>
<dbReference type="PROSITE" id="PS50042">
    <property type="entry name" value="CNMP_BINDING_3"/>
    <property type="match status" value="1"/>
</dbReference>
<reference evidence="6" key="1">
    <citation type="journal article" date="2019" name="Int. J. Syst. Evol. Microbiol.">
        <title>The Global Catalogue of Microorganisms (GCM) 10K type strain sequencing project: providing services to taxonomists for standard genome sequencing and annotation.</title>
        <authorList>
            <consortium name="The Broad Institute Genomics Platform"/>
            <consortium name="The Broad Institute Genome Sequencing Center for Infectious Disease"/>
            <person name="Wu L."/>
            <person name="Ma J."/>
        </authorList>
    </citation>
    <scope>NUCLEOTIDE SEQUENCE [LARGE SCALE GENOMIC DNA]</scope>
    <source>
        <strain evidence="6">JCM 19635</strain>
    </source>
</reference>
<comment type="caution">
    <text evidence="5">The sequence shown here is derived from an EMBL/GenBank/DDBJ whole genome shotgun (WGS) entry which is preliminary data.</text>
</comment>
<name>A0ABW2UCH8_9BACT</name>
<evidence type="ECO:0000313" key="5">
    <source>
        <dbReference type="EMBL" id="MFC7671195.1"/>
    </source>
</evidence>
<dbReference type="Proteomes" id="UP001596513">
    <property type="component" value="Unassembled WGS sequence"/>
</dbReference>
<dbReference type="InterPro" id="IPR012318">
    <property type="entry name" value="HTH_CRP"/>
</dbReference>
<evidence type="ECO:0000256" key="2">
    <source>
        <dbReference type="ARBA" id="ARBA00023125"/>
    </source>
</evidence>
<evidence type="ECO:0000256" key="3">
    <source>
        <dbReference type="ARBA" id="ARBA00023163"/>
    </source>
</evidence>
<dbReference type="InterPro" id="IPR000595">
    <property type="entry name" value="cNMP-bd_dom"/>
</dbReference>
<dbReference type="SUPFAM" id="SSF51206">
    <property type="entry name" value="cAMP-binding domain-like"/>
    <property type="match status" value="1"/>
</dbReference>
<gene>
    <name evidence="5" type="ORF">ACFQT0_30215</name>
</gene>
<dbReference type="PANTHER" id="PTHR24567:SF74">
    <property type="entry name" value="HTH-TYPE TRANSCRIPTIONAL REGULATOR ARCR"/>
    <property type="match status" value="1"/>
</dbReference>
<dbReference type="SMART" id="SM00419">
    <property type="entry name" value="HTH_CRP"/>
    <property type="match status" value="1"/>
</dbReference>
<dbReference type="PRINTS" id="PR00034">
    <property type="entry name" value="HTHCRP"/>
</dbReference>
<feature type="domain" description="Cyclic nucleotide-binding" evidence="4">
    <location>
        <begin position="15"/>
        <end position="98"/>
    </location>
</feature>
<keyword evidence="6" id="KW-1185">Reference proteome</keyword>
<dbReference type="Pfam" id="PF13545">
    <property type="entry name" value="HTH_Crp_2"/>
    <property type="match status" value="1"/>
</dbReference>
<dbReference type="InterPro" id="IPR018490">
    <property type="entry name" value="cNMP-bd_dom_sf"/>
</dbReference>
<dbReference type="InterPro" id="IPR050397">
    <property type="entry name" value="Env_Response_Regulators"/>
</dbReference>
<evidence type="ECO:0000256" key="1">
    <source>
        <dbReference type="ARBA" id="ARBA00023015"/>
    </source>
</evidence>
<keyword evidence="3" id="KW-0804">Transcription</keyword>
<proteinExistence type="predicted"/>
<evidence type="ECO:0000313" key="6">
    <source>
        <dbReference type="Proteomes" id="UP001596513"/>
    </source>
</evidence>
<dbReference type="PANTHER" id="PTHR24567">
    <property type="entry name" value="CRP FAMILY TRANSCRIPTIONAL REGULATORY PROTEIN"/>
    <property type="match status" value="1"/>
</dbReference>